<dbReference type="InterPro" id="IPR019405">
    <property type="entry name" value="Lactonase_7-beta_prop"/>
</dbReference>
<dbReference type="InterPro" id="IPR015943">
    <property type="entry name" value="WD40/YVTN_repeat-like_dom_sf"/>
</dbReference>
<keyword evidence="3" id="KW-0732">Signal</keyword>
<dbReference type="Pfam" id="PF10282">
    <property type="entry name" value="Lactonase"/>
    <property type="match status" value="1"/>
</dbReference>
<reference evidence="4 5" key="1">
    <citation type="submission" date="2019-01" db="EMBL/GenBank/DDBJ databases">
        <authorList>
            <person name="Chen W.-M."/>
        </authorList>
    </citation>
    <scope>NUCLEOTIDE SEQUENCE [LARGE SCALE GENOMIC DNA]</scope>
    <source>
        <strain evidence="4 5">FSY-9</strain>
    </source>
</reference>
<dbReference type="InterPro" id="IPR006311">
    <property type="entry name" value="TAT_signal"/>
</dbReference>
<dbReference type="GO" id="GO:0006006">
    <property type="term" value="P:glucose metabolic process"/>
    <property type="evidence" value="ECO:0007669"/>
    <property type="project" value="UniProtKB-KW"/>
</dbReference>
<dbReference type="InterPro" id="IPR011048">
    <property type="entry name" value="Haem_d1_sf"/>
</dbReference>
<gene>
    <name evidence="4" type="ORF">EOE18_16900</name>
</gene>
<feature type="chain" id="PRO_5018524222" evidence="3">
    <location>
        <begin position="26"/>
        <end position="418"/>
    </location>
</feature>
<evidence type="ECO:0000313" key="5">
    <source>
        <dbReference type="Proteomes" id="UP000282837"/>
    </source>
</evidence>
<dbReference type="SUPFAM" id="SSF51004">
    <property type="entry name" value="C-terminal (heme d1) domain of cytochrome cd1-nitrite reductase"/>
    <property type="match status" value="1"/>
</dbReference>
<dbReference type="OrthoDB" id="9790815at2"/>
<name>A0A3S2URX9_9SPHN</name>
<dbReference type="EMBL" id="SACO01000019">
    <property type="protein sequence ID" value="RVU03213.1"/>
    <property type="molecule type" value="Genomic_DNA"/>
</dbReference>
<dbReference type="PANTHER" id="PTHR30344">
    <property type="entry name" value="6-PHOSPHOGLUCONOLACTONASE-RELATED"/>
    <property type="match status" value="1"/>
</dbReference>
<keyword evidence="2" id="KW-0313">Glucose metabolism</keyword>
<dbReference type="PROSITE" id="PS51318">
    <property type="entry name" value="TAT"/>
    <property type="match status" value="1"/>
</dbReference>
<accession>A0A3S2URX9</accession>
<dbReference type="RefSeq" id="WP_127711699.1">
    <property type="nucleotide sequence ID" value="NZ_SACO01000019.1"/>
</dbReference>
<keyword evidence="2" id="KW-0119">Carbohydrate metabolism</keyword>
<dbReference type="PANTHER" id="PTHR30344:SF1">
    <property type="entry name" value="6-PHOSPHOGLUCONOLACTONASE"/>
    <property type="match status" value="1"/>
</dbReference>
<sequence length="418" mass="44163">MIVQRRDLARGLAAIAATSAMPAMAAVKPRALALYVATGAVMEWRLMQGAQGSTGEVGSITLPSAIQYAWPHPDGRFLYVATSDAPGGSVGAGKVHRLLALAIGRGGALTPHGEEVALAQRPVHMSLDPSGRFVLVAYNAPANASVHRLRPDGTLGARVEQHEALDLGIFAHQIRVMPRGRSAILVTRGNNATPTRPEDPGALKVMGFDQGQLSPLASIAVGGKGGLGYGPRHLDFHPTKPVAYVGLERQNQLHTHRIVGDTLSPEPELVCATTDQPPKGADGATTLVGAIHVHPRGHALYVTNRASSQVEVAGRRVFAGGDNSIAVFALHPRTGLPQLIQRVDLRGFHVRSFAISPDGTMLAASCMLPMDLRDGTHVAAGISLFHILPDGQLAFLRKIESPASAEPLMWTHFLPVPA</sequence>
<comment type="similarity">
    <text evidence="1">Belongs to the cycloisomerase 2 family.</text>
</comment>
<evidence type="ECO:0000256" key="3">
    <source>
        <dbReference type="SAM" id="SignalP"/>
    </source>
</evidence>
<dbReference type="Proteomes" id="UP000282837">
    <property type="component" value="Unassembled WGS sequence"/>
</dbReference>
<dbReference type="InterPro" id="IPR050282">
    <property type="entry name" value="Cycloisomerase_2"/>
</dbReference>
<keyword evidence="5" id="KW-1185">Reference proteome</keyword>
<comment type="caution">
    <text evidence="4">The sequence shown here is derived from an EMBL/GenBank/DDBJ whole genome shotgun (WGS) entry which is preliminary data.</text>
</comment>
<evidence type="ECO:0000256" key="2">
    <source>
        <dbReference type="ARBA" id="ARBA00022526"/>
    </source>
</evidence>
<dbReference type="Gene3D" id="2.130.10.10">
    <property type="entry name" value="YVTN repeat-like/Quinoprotein amine dehydrogenase"/>
    <property type="match status" value="1"/>
</dbReference>
<dbReference type="AlphaFoldDB" id="A0A3S2URX9"/>
<proteinExistence type="inferred from homology"/>
<organism evidence="4 5">
    <name type="scientific">Novosphingobium umbonatum</name>
    <dbReference type="NCBI Taxonomy" id="1908524"/>
    <lineage>
        <taxon>Bacteria</taxon>
        <taxon>Pseudomonadati</taxon>
        <taxon>Pseudomonadota</taxon>
        <taxon>Alphaproteobacteria</taxon>
        <taxon>Sphingomonadales</taxon>
        <taxon>Sphingomonadaceae</taxon>
        <taxon>Novosphingobium</taxon>
    </lineage>
</organism>
<evidence type="ECO:0000256" key="1">
    <source>
        <dbReference type="ARBA" id="ARBA00005564"/>
    </source>
</evidence>
<protein>
    <submittedName>
        <fullName evidence="4">3-carboxymuconate cyclase</fullName>
    </submittedName>
</protein>
<evidence type="ECO:0000313" key="4">
    <source>
        <dbReference type="EMBL" id="RVU03213.1"/>
    </source>
</evidence>
<feature type="signal peptide" evidence="3">
    <location>
        <begin position="1"/>
        <end position="25"/>
    </location>
</feature>
<dbReference type="GO" id="GO:0017057">
    <property type="term" value="F:6-phosphogluconolactonase activity"/>
    <property type="evidence" value="ECO:0007669"/>
    <property type="project" value="TreeGrafter"/>
</dbReference>